<dbReference type="Proteomes" id="UP000199334">
    <property type="component" value="Unassembled WGS sequence"/>
</dbReference>
<dbReference type="Pfam" id="PF01230">
    <property type="entry name" value="HIT"/>
    <property type="match status" value="1"/>
</dbReference>
<protein>
    <submittedName>
        <fullName evidence="3">Histidine triad (HIT) family protein</fullName>
    </submittedName>
</protein>
<evidence type="ECO:0000259" key="2">
    <source>
        <dbReference type="PROSITE" id="PS51084"/>
    </source>
</evidence>
<organism evidence="3 4">
    <name type="scientific">Tenuibacillus multivorans</name>
    <dbReference type="NCBI Taxonomy" id="237069"/>
    <lineage>
        <taxon>Bacteria</taxon>
        <taxon>Bacillati</taxon>
        <taxon>Bacillota</taxon>
        <taxon>Bacilli</taxon>
        <taxon>Bacillales</taxon>
        <taxon>Bacillaceae</taxon>
        <taxon>Tenuibacillus</taxon>
    </lineage>
</organism>
<dbReference type="GO" id="GO:0003824">
    <property type="term" value="F:catalytic activity"/>
    <property type="evidence" value="ECO:0007669"/>
    <property type="project" value="InterPro"/>
</dbReference>
<evidence type="ECO:0000313" key="4">
    <source>
        <dbReference type="Proteomes" id="UP000199334"/>
    </source>
</evidence>
<dbReference type="SUPFAM" id="SSF54197">
    <property type="entry name" value="HIT-like"/>
    <property type="match status" value="1"/>
</dbReference>
<dbReference type="InterPro" id="IPR011146">
    <property type="entry name" value="HIT-like"/>
</dbReference>
<evidence type="ECO:0000256" key="1">
    <source>
        <dbReference type="PROSITE-ProRule" id="PRU00464"/>
    </source>
</evidence>
<reference evidence="3 4" key="1">
    <citation type="submission" date="2016-10" db="EMBL/GenBank/DDBJ databases">
        <authorList>
            <person name="de Groot N.N."/>
        </authorList>
    </citation>
    <scope>NUCLEOTIDE SEQUENCE [LARGE SCALE GENOMIC DNA]</scope>
    <source>
        <strain evidence="3 4">CGMCC 1.3442</strain>
    </source>
</reference>
<dbReference type="PROSITE" id="PS51084">
    <property type="entry name" value="HIT_2"/>
    <property type="match status" value="1"/>
</dbReference>
<name>A0A1H0ATX0_9BACI</name>
<dbReference type="AlphaFoldDB" id="A0A1H0ATX0"/>
<dbReference type="RefSeq" id="WP_093856524.1">
    <property type="nucleotide sequence ID" value="NZ_BJVZ01000016.1"/>
</dbReference>
<feature type="short sequence motif" description="Histidine triad motif" evidence="1">
    <location>
        <begin position="101"/>
        <end position="105"/>
    </location>
</feature>
<dbReference type="OrthoDB" id="9784774at2"/>
<dbReference type="Gene3D" id="3.30.428.10">
    <property type="entry name" value="HIT-like"/>
    <property type="match status" value="1"/>
</dbReference>
<dbReference type="PANTHER" id="PTHR42997:SF1">
    <property type="entry name" value="AP-4-A PHOSPHORYLASE"/>
    <property type="match status" value="1"/>
</dbReference>
<dbReference type="EMBL" id="FNIG01000004">
    <property type="protein sequence ID" value="SDN36809.1"/>
    <property type="molecule type" value="Genomic_DNA"/>
</dbReference>
<accession>A0A1H0ATX0</accession>
<dbReference type="InterPro" id="IPR052908">
    <property type="entry name" value="AP-4-A_phosphorylase"/>
</dbReference>
<feature type="domain" description="HIT" evidence="2">
    <location>
        <begin position="41"/>
        <end position="116"/>
    </location>
</feature>
<keyword evidence="4" id="KW-1185">Reference proteome</keyword>
<dbReference type="PANTHER" id="PTHR42997">
    <property type="entry name" value="HIT FAMILY HYDROLASE"/>
    <property type="match status" value="1"/>
</dbReference>
<proteinExistence type="predicted"/>
<sequence length="132" mass="15311">MNNCMFCHTELVENQTITLSNEHCLFLQLDQFQVKGTQLEGSGLIVPRKHREAAFDLTEAEWNATYSLLQEVKTYIDEKHRPHGYNLGWNCEYVAGQSIFHAHLHVIPRYDDEPMAGKGIRYFLKSKDNVRA</sequence>
<dbReference type="STRING" id="237069.SAMN05216498_2071"/>
<dbReference type="InterPro" id="IPR036265">
    <property type="entry name" value="HIT-like_sf"/>
</dbReference>
<evidence type="ECO:0000313" key="3">
    <source>
        <dbReference type="EMBL" id="SDN36809.1"/>
    </source>
</evidence>
<gene>
    <name evidence="3" type="ORF">SAMN05216498_2071</name>
</gene>